<name>A0A9D4MFM0_DREPO</name>
<dbReference type="PROSITE" id="PS51257">
    <property type="entry name" value="PROKAR_LIPOPROTEIN"/>
    <property type="match status" value="1"/>
</dbReference>
<gene>
    <name evidence="1" type="ORF">DPMN_038517</name>
</gene>
<proteinExistence type="predicted"/>
<dbReference type="Proteomes" id="UP000828390">
    <property type="component" value="Unassembled WGS sequence"/>
</dbReference>
<keyword evidence="2" id="KW-1185">Reference proteome</keyword>
<protein>
    <submittedName>
        <fullName evidence="1">Uncharacterized protein</fullName>
    </submittedName>
</protein>
<sequence>MYYSRCSANSGTIISCGVLQQVDDLRIVNYPYPIFFNHPVFSSLNVLQFFLRSGLGTLVYLDSQIWLAENG</sequence>
<accession>A0A9D4MFM0</accession>
<dbReference type="AlphaFoldDB" id="A0A9D4MFM0"/>
<dbReference type="EMBL" id="JAIWYP010000002">
    <property type="protein sequence ID" value="KAH3875254.1"/>
    <property type="molecule type" value="Genomic_DNA"/>
</dbReference>
<organism evidence="1 2">
    <name type="scientific">Dreissena polymorpha</name>
    <name type="common">Zebra mussel</name>
    <name type="synonym">Mytilus polymorpha</name>
    <dbReference type="NCBI Taxonomy" id="45954"/>
    <lineage>
        <taxon>Eukaryota</taxon>
        <taxon>Metazoa</taxon>
        <taxon>Spiralia</taxon>
        <taxon>Lophotrochozoa</taxon>
        <taxon>Mollusca</taxon>
        <taxon>Bivalvia</taxon>
        <taxon>Autobranchia</taxon>
        <taxon>Heteroconchia</taxon>
        <taxon>Euheterodonta</taxon>
        <taxon>Imparidentia</taxon>
        <taxon>Neoheterodontei</taxon>
        <taxon>Myida</taxon>
        <taxon>Dreissenoidea</taxon>
        <taxon>Dreissenidae</taxon>
        <taxon>Dreissena</taxon>
    </lineage>
</organism>
<reference evidence="1" key="2">
    <citation type="submission" date="2020-11" db="EMBL/GenBank/DDBJ databases">
        <authorList>
            <person name="McCartney M.A."/>
            <person name="Auch B."/>
            <person name="Kono T."/>
            <person name="Mallez S."/>
            <person name="Becker A."/>
            <person name="Gohl D.M."/>
            <person name="Silverstein K.A.T."/>
            <person name="Koren S."/>
            <person name="Bechman K.B."/>
            <person name="Herman A."/>
            <person name="Abrahante J.E."/>
            <person name="Garbe J."/>
        </authorList>
    </citation>
    <scope>NUCLEOTIDE SEQUENCE</scope>
    <source>
        <strain evidence="1">Duluth1</strain>
        <tissue evidence="1">Whole animal</tissue>
    </source>
</reference>
<evidence type="ECO:0000313" key="1">
    <source>
        <dbReference type="EMBL" id="KAH3875254.1"/>
    </source>
</evidence>
<evidence type="ECO:0000313" key="2">
    <source>
        <dbReference type="Proteomes" id="UP000828390"/>
    </source>
</evidence>
<reference evidence="1" key="1">
    <citation type="journal article" date="2019" name="bioRxiv">
        <title>The Genome of the Zebra Mussel, Dreissena polymorpha: A Resource for Invasive Species Research.</title>
        <authorList>
            <person name="McCartney M.A."/>
            <person name="Auch B."/>
            <person name="Kono T."/>
            <person name="Mallez S."/>
            <person name="Zhang Y."/>
            <person name="Obille A."/>
            <person name="Becker A."/>
            <person name="Abrahante J.E."/>
            <person name="Garbe J."/>
            <person name="Badalamenti J.P."/>
            <person name="Herman A."/>
            <person name="Mangelson H."/>
            <person name="Liachko I."/>
            <person name="Sullivan S."/>
            <person name="Sone E.D."/>
            <person name="Koren S."/>
            <person name="Silverstein K.A.T."/>
            <person name="Beckman K.B."/>
            <person name="Gohl D.M."/>
        </authorList>
    </citation>
    <scope>NUCLEOTIDE SEQUENCE</scope>
    <source>
        <strain evidence="1">Duluth1</strain>
        <tissue evidence="1">Whole animal</tissue>
    </source>
</reference>
<comment type="caution">
    <text evidence="1">The sequence shown here is derived from an EMBL/GenBank/DDBJ whole genome shotgun (WGS) entry which is preliminary data.</text>
</comment>